<evidence type="ECO:0000256" key="1">
    <source>
        <dbReference type="ARBA" id="ARBA00000189"/>
    </source>
</evidence>
<comment type="cofactor">
    <cofactor evidence="2">
        <name>heme b</name>
        <dbReference type="ChEBI" id="CHEBI:60344"/>
    </cofactor>
</comment>
<evidence type="ECO:0000256" key="9">
    <source>
        <dbReference type="ARBA" id="ARBA00023002"/>
    </source>
</evidence>
<feature type="signal peptide" evidence="19">
    <location>
        <begin position="1"/>
        <end position="21"/>
    </location>
</feature>
<feature type="binding site" evidence="14">
    <location>
        <position position="201"/>
    </location>
    <ligand>
        <name>Ca(2+)</name>
        <dbReference type="ChEBI" id="CHEBI:29108"/>
        <label>2</label>
    </ligand>
</feature>
<dbReference type="EMBL" id="SSTE01018688">
    <property type="protein sequence ID" value="KAA0038537.1"/>
    <property type="molecule type" value="Genomic_DNA"/>
</dbReference>
<feature type="binding site" evidence="14">
    <location>
        <position position="71"/>
    </location>
    <ligand>
        <name>Ca(2+)</name>
        <dbReference type="ChEBI" id="CHEBI:29108"/>
        <label>1</label>
    </ligand>
</feature>
<dbReference type="EC" id="1.11.1.7" evidence="4"/>
<feature type="active site" description="Proton acceptor" evidence="12">
    <location>
        <position position="67"/>
    </location>
</feature>
<comment type="cofactor">
    <cofactor evidence="14">
        <name>Ca(2+)</name>
        <dbReference type="ChEBI" id="CHEBI:29108"/>
    </cofactor>
    <text evidence="14">Binds 2 calcium ions per subunit.</text>
</comment>
<dbReference type="Pfam" id="PF00141">
    <property type="entry name" value="peroxidase"/>
    <property type="match status" value="2"/>
</dbReference>
<evidence type="ECO:0000256" key="17">
    <source>
        <dbReference type="RuleBase" id="RU004241"/>
    </source>
</evidence>
<comment type="function">
    <text evidence="3">Removal of H(2)O(2), oxidation of toxic reductants, biosynthesis and degradation of lignin, suberization, auxin catabolism, response to environmental stresses such as wounding, pathogen attack and oxidative stress. These functions might be dependent on each isozyme/isoform in each plant tissue.</text>
</comment>
<evidence type="ECO:0000256" key="6">
    <source>
        <dbReference type="ARBA" id="ARBA00022617"/>
    </source>
</evidence>
<dbReference type="Proteomes" id="UP000321947">
    <property type="component" value="Unassembled WGS sequence"/>
</dbReference>
<dbReference type="GO" id="GO:0006979">
    <property type="term" value="P:response to oxidative stress"/>
    <property type="evidence" value="ECO:0007669"/>
    <property type="project" value="InterPro"/>
</dbReference>
<dbReference type="InterPro" id="IPR033905">
    <property type="entry name" value="Secretory_peroxidase"/>
</dbReference>
<dbReference type="PROSITE" id="PS00436">
    <property type="entry name" value="PEROXIDASE_2"/>
    <property type="match status" value="1"/>
</dbReference>
<dbReference type="Gene3D" id="1.10.520.10">
    <property type="match status" value="2"/>
</dbReference>
<feature type="site" description="Transition state stabilizer" evidence="15">
    <location>
        <position position="63"/>
    </location>
</feature>
<evidence type="ECO:0000256" key="19">
    <source>
        <dbReference type="SAM" id="SignalP"/>
    </source>
</evidence>
<dbReference type="FunFam" id="1.10.520.10:FF:000001">
    <property type="entry name" value="Peroxidase"/>
    <property type="match status" value="1"/>
</dbReference>
<feature type="compositionally biased region" description="Polar residues" evidence="18">
    <location>
        <begin position="300"/>
        <end position="312"/>
    </location>
</feature>
<dbReference type="PANTHER" id="PTHR31388:SF152">
    <property type="entry name" value="PEROXIDASE 20"/>
    <property type="match status" value="1"/>
</dbReference>
<dbReference type="GO" id="GO:0046872">
    <property type="term" value="F:metal ion binding"/>
    <property type="evidence" value="ECO:0007669"/>
    <property type="project" value="UniProtKB-KW"/>
</dbReference>
<reference evidence="23 24" key="1">
    <citation type="submission" date="2019-08" db="EMBL/GenBank/DDBJ databases">
        <title>Draft genome sequences of two oriental melons (Cucumis melo L. var makuwa).</title>
        <authorList>
            <person name="Kwon S.-Y."/>
        </authorList>
    </citation>
    <scope>NUCLEOTIDE SEQUENCE [LARGE SCALE GENOMIC DNA]</scope>
    <source>
        <strain evidence="24">cv. Chang Bougi</strain>
        <strain evidence="23">cv. SW 3</strain>
        <tissue evidence="21">Leaf</tissue>
    </source>
</reference>
<dbReference type="InterPro" id="IPR002016">
    <property type="entry name" value="Haem_peroxidase"/>
</dbReference>
<dbReference type="PRINTS" id="PR00461">
    <property type="entry name" value="PLPEROXIDASE"/>
</dbReference>
<comment type="caution">
    <text evidence="21">The sequence shown here is derived from an EMBL/GenBank/DDBJ whole genome shotgun (WGS) entry which is preliminary data.</text>
</comment>
<dbReference type="InterPro" id="IPR010255">
    <property type="entry name" value="Haem_peroxidase_sf"/>
</dbReference>
<gene>
    <name evidence="22" type="ORF">E5676_scaffold455G004140</name>
    <name evidence="21" type="ORF">E6C27_scaffold92G00640</name>
</gene>
<keyword evidence="11 16" id="KW-1015">Disulfide bond</keyword>
<keyword evidence="6" id="KW-0349">Heme</keyword>
<evidence type="ECO:0000256" key="8">
    <source>
        <dbReference type="ARBA" id="ARBA00022837"/>
    </source>
</evidence>
<accession>A0A5A7TAF2</accession>
<evidence type="ECO:0000256" key="18">
    <source>
        <dbReference type="SAM" id="MobiDB-lite"/>
    </source>
</evidence>
<feature type="binding site" evidence="14">
    <location>
        <position position="75"/>
    </location>
    <ligand>
        <name>Ca(2+)</name>
        <dbReference type="ChEBI" id="CHEBI:29108"/>
        <label>1</label>
    </ligand>
</feature>
<keyword evidence="7 14" id="KW-0479">Metal-binding</keyword>
<evidence type="ECO:0000256" key="2">
    <source>
        <dbReference type="ARBA" id="ARBA00001970"/>
    </source>
</evidence>
<dbReference type="GO" id="GO:0042744">
    <property type="term" value="P:hydrogen peroxide catabolic process"/>
    <property type="evidence" value="ECO:0007669"/>
    <property type="project" value="InterPro"/>
</dbReference>
<feature type="disulfide bond" evidence="16">
    <location>
        <begin position="36"/>
        <end position="116"/>
    </location>
</feature>
<dbReference type="AlphaFoldDB" id="A0A5A7TAF2"/>
<dbReference type="SUPFAM" id="SSF48113">
    <property type="entry name" value="Heme-dependent peroxidases"/>
    <property type="match status" value="1"/>
</dbReference>
<evidence type="ECO:0000256" key="11">
    <source>
        <dbReference type="ARBA" id="ARBA00023157"/>
    </source>
</evidence>
<keyword evidence="19" id="KW-0732">Signal</keyword>
<feature type="binding site" evidence="14">
    <location>
        <position position="68"/>
    </location>
    <ligand>
        <name>Ca(2+)</name>
        <dbReference type="ChEBI" id="CHEBI:29108"/>
        <label>1</label>
    </ligand>
</feature>
<dbReference type="OrthoDB" id="2113341at2759"/>
<evidence type="ECO:0000313" key="21">
    <source>
        <dbReference type="EMBL" id="KAA0038537.1"/>
    </source>
</evidence>
<feature type="chain" id="PRO_5042722010" description="peroxidase" evidence="19">
    <location>
        <begin position="22"/>
        <end position="440"/>
    </location>
</feature>
<dbReference type="CDD" id="cd00693">
    <property type="entry name" value="secretory_peroxidase"/>
    <property type="match status" value="1"/>
</dbReference>
<feature type="region of interest" description="Disordered" evidence="18">
    <location>
        <begin position="417"/>
        <end position="440"/>
    </location>
</feature>
<evidence type="ECO:0000313" key="24">
    <source>
        <dbReference type="Proteomes" id="UP000321947"/>
    </source>
</evidence>
<sequence length="440" mass="48582">MGILKILVVVIFGVVLHGIESLGEGLLVFDYYKETCPFVEDIVRRQVEIAVHKDPRMAASLLRLHFHDCFVMGCDASVLLDSIDEMVSEKQAAPNLNSLRGFSIIDEIKYILEEACPYTVSCSDILTIAARDAVVLRGGPEWAVLLGRKDSLKASFDGANKYIPSPNSSLETLIANFQQQGLNVQDLIVLSGQDQRVAPLDFRTPARFDNHYFLNILEGKGLLGSDDVLITQDYEGEIRRQVWSYASDQTLFFDSFVKSIVKMGNINVLTSHEGPSHGPFHGPSNPRNGKSAFRRKKLQATPTMATASPSGRSNRDGTAKAMVADHISQSVRSTSNLLHLMQQSSSAQASSLSLAQLRKLPKNLLAKASTMRNTGKILEQMPQVVSSLDAYVEKGLESIPRLQTVVQLLTNMESSQLKSLSQFQHPQEESESLHQPKDVD</sequence>
<dbReference type="EMBL" id="SSTD01000141">
    <property type="protein sequence ID" value="TYK31134.1"/>
    <property type="molecule type" value="Genomic_DNA"/>
</dbReference>
<dbReference type="PANTHER" id="PTHR31388">
    <property type="entry name" value="PEROXIDASE 72-RELATED"/>
    <property type="match status" value="1"/>
</dbReference>
<dbReference type="GO" id="GO:0140825">
    <property type="term" value="F:lactoperoxidase activity"/>
    <property type="evidence" value="ECO:0007669"/>
    <property type="project" value="UniProtKB-EC"/>
</dbReference>
<feature type="compositionally biased region" description="Basic and acidic residues" evidence="18">
    <location>
        <begin position="426"/>
        <end position="440"/>
    </location>
</feature>
<evidence type="ECO:0000256" key="16">
    <source>
        <dbReference type="PIRSR" id="PIRSR600823-5"/>
    </source>
</evidence>
<evidence type="ECO:0000313" key="23">
    <source>
        <dbReference type="Proteomes" id="UP000321393"/>
    </source>
</evidence>
<keyword evidence="10" id="KW-0408">Iron</keyword>
<dbReference type="Proteomes" id="UP000321393">
    <property type="component" value="Unassembled WGS sequence"/>
</dbReference>
<feature type="binding site" evidence="14">
    <location>
        <position position="73"/>
    </location>
    <ligand>
        <name>Ca(2+)</name>
        <dbReference type="ChEBI" id="CHEBI:29108"/>
        <label>1</label>
    </ligand>
</feature>
<feature type="binding site" evidence="14">
    <location>
        <position position="77"/>
    </location>
    <ligand>
        <name>Ca(2+)</name>
        <dbReference type="ChEBI" id="CHEBI:29108"/>
        <label>1</label>
    </ligand>
</feature>
<dbReference type="GO" id="GO:0020037">
    <property type="term" value="F:heme binding"/>
    <property type="evidence" value="ECO:0007669"/>
    <property type="project" value="InterPro"/>
</dbReference>
<dbReference type="PRINTS" id="PR00458">
    <property type="entry name" value="PEROXIDASE"/>
</dbReference>
<feature type="region of interest" description="Disordered" evidence="18">
    <location>
        <begin position="297"/>
        <end position="319"/>
    </location>
</feature>
<evidence type="ECO:0000256" key="13">
    <source>
        <dbReference type="PIRSR" id="PIRSR600823-2"/>
    </source>
</evidence>
<evidence type="ECO:0000256" key="12">
    <source>
        <dbReference type="PIRSR" id="PIRSR600823-1"/>
    </source>
</evidence>
<feature type="domain" description="Plant heme peroxidase family profile" evidence="20">
    <location>
        <begin position="26"/>
        <end position="288"/>
    </location>
</feature>
<proteinExistence type="inferred from homology"/>
<dbReference type="PROSITE" id="PS50873">
    <property type="entry name" value="PEROXIDASE_4"/>
    <property type="match status" value="1"/>
</dbReference>
<evidence type="ECO:0000256" key="15">
    <source>
        <dbReference type="PIRSR" id="PIRSR600823-4"/>
    </source>
</evidence>
<feature type="disulfide bond" evidence="16">
    <location>
        <begin position="69"/>
        <end position="74"/>
    </location>
</feature>
<dbReference type="InterPro" id="IPR019794">
    <property type="entry name" value="Peroxidases_AS"/>
</dbReference>
<evidence type="ECO:0000256" key="4">
    <source>
        <dbReference type="ARBA" id="ARBA00012313"/>
    </source>
</evidence>
<evidence type="ECO:0000256" key="10">
    <source>
        <dbReference type="ARBA" id="ARBA00023004"/>
    </source>
</evidence>
<keyword evidence="9" id="KW-0560">Oxidoreductase</keyword>
<dbReference type="InterPro" id="IPR000823">
    <property type="entry name" value="Peroxidase_pln"/>
</dbReference>
<evidence type="ECO:0000256" key="14">
    <source>
        <dbReference type="PIRSR" id="PIRSR600823-3"/>
    </source>
</evidence>
<organism evidence="21 23">
    <name type="scientific">Cucumis melo var. makuwa</name>
    <name type="common">Oriental melon</name>
    <dbReference type="NCBI Taxonomy" id="1194695"/>
    <lineage>
        <taxon>Eukaryota</taxon>
        <taxon>Viridiplantae</taxon>
        <taxon>Streptophyta</taxon>
        <taxon>Embryophyta</taxon>
        <taxon>Tracheophyta</taxon>
        <taxon>Spermatophyta</taxon>
        <taxon>Magnoliopsida</taxon>
        <taxon>eudicotyledons</taxon>
        <taxon>Gunneridae</taxon>
        <taxon>Pentapetalae</taxon>
        <taxon>rosids</taxon>
        <taxon>fabids</taxon>
        <taxon>Cucurbitales</taxon>
        <taxon>Cucurbitaceae</taxon>
        <taxon>Benincaseae</taxon>
        <taxon>Cucumis</taxon>
    </lineage>
</organism>
<name>A0A5A7TAF2_CUCMM</name>
<feature type="binding site" evidence="14">
    <location>
        <position position="209"/>
    </location>
    <ligand>
        <name>Ca(2+)</name>
        <dbReference type="ChEBI" id="CHEBI:29108"/>
        <label>2</label>
    </ligand>
</feature>
<keyword evidence="5 21" id="KW-0575">Peroxidase</keyword>
<evidence type="ECO:0000256" key="5">
    <source>
        <dbReference type="ARBA" id="ARBA00022559"/>
    </source>
</evidence>
<evidence type="ECO:0000256" key="7">
    <source>
        <dbReference type="ARBA" id="ARBA00022723"/>
    </source>
</evidence>
<feature type="binding site" evidence="14">
    <location>
        <position position="89"/>
    </location>
    <ligand>
        <name>Ca(2+)</name>
        <dbReference type="ChEBI" id="CHEBI:29108"/>
        <label>1</label>
    </ligand>
</feature>
<feature type="binding site" evidence="14">
    <location>
        <position position="204"/>
    </location>
    <ligand>
        <name>Ca(2+)</name>
        <dbReference type="ChEBI" id="CHEBI:29108"/>
        <label>2</label>
    </ligand>
</feature>
<keyword evidence="8 14" id="KW-0106">Calcium</keyword>
<evidence type="ECO:0000259" key="20">
    <source>
        <dbReference type="PROSITE" id="PS50873"/>
    </source>
</evidence>
<evidence type="ECO:0000256" key="3">
    <source>
        <dbReference type="ARBA" id="ARBA00002322"/>
    </source>
</evidence>
<comment type="similarity">
    <text evidence="17">Belongs to the peroxidase family.</text>
</comment>
<comment type="catalytic activity">
    <reaction evidence="1">
        <text>2 a phenolic donor + H2O2 = 2 a phenolic radical donor + 2 H2O</text>
        <dbReference type="Rhea" id="RHEA:56136"/>
        <dbReference type="ChEBI" id="CHEBI:15377"/>
        <dbReference type="ChEBI" id="CHEBI:16240"/>
        <dbReference type="ChEBI" id="CHEBI:139520"/>
        <dbReference type="ChEBI" id="CHEBI:139521"/>
        <dbReference type="EC" id="1.11.1.7"/>
    </reaction>
</comment>
<evidence type="ECO:0000313" key="22">
    <source>
        <dbReference type="EMBL" id="TYK31134.1"/>
    </source>
</evidence>
<protein>
    <recommendedName>
        <fullName evidence="4">peroxidase</fullName>
        <ecNumber evidence="4">1.11.1.7</ecNumber>
    </recommendedName>
</protein>
<feature type="region of interest" description="Disordered" evidence="18">
    <location>
        <begin position="272"/>
        <end position="291"/>
    </location>
</feature>
<feature type="binding site" evidence="13">
    <location>
        <position position="164"/>
    </location>
    <ligand>
        <name>substrate</name>
    </ligand>
</feature>
<dbReference type="Gene3D" id="1.10.420.10">
    <property type="entry name" value="Peroxidase, domain 2"/>
    <property type="match status" value="2"/>
</dbReference>